<sequence length="352" mass="38690">MGVPECCHERGFKLEPVPIEGRIGTEKCISPTKTKASTCRQSPKNLNLNTKLRKGLVGAKCTALVDISGQECHCLIDTGSQVITVPISFHTQYLSDHPIHPLSNLLEVEGANGLSVPYLGYVHLNITFPAEFVGVRTEVPTVALVVPDTKSHIQHLALIGTNTLDILYEEHLKVRSLPFLPELYGYRAILYNLELRHKRGEAGILGHVRLKSRTPEVLAAGQTVVLEGTVHALGTPVDKWVVVEHLTVSSLPGGVVVKCCLLTLSPERSGCLPVVLTNEADHDVVIPRRCVIGEINAMESVRLPNKSVSKSNLESIQSEMCKESRITLDFGNSTLSQEWKERITKRLNEIPE</sequence>
<dbReference type="PROSITE" id="PS00141">
    <property type="entry name" value="ASP_PROTEASE"/>
    <property type="match status" value="1"/>
</dbReference>
<reference evidence="1 2" key="1">
    <citation type="submission" date="2024-05" db="EMBL/GenBank/DDBJ databases">
        <title>Genome sequencing and assembly of Indian major carp, Cirrhinus mrigala (Hamilton, 1822).</title>
        <authorList>
            <person name="Mohindra V."/>
            <person name="Chowdhury L.M."/>
            <person name="Lal K."/>
            <person name="Jena J.K."/>
        </authorList>
    </citation>
    <scope>NUCLEOTIDE SEQUENCE [LARGE SCALE GENOMIC DNA]</scope>
    <source>
        <strain evidence="1">CM1030</strain>
        <tissue evidence="1">Blood</tissue>
    </source>
</reference>
<proteinExistence type="predicted"/>
<feature type="non-terminal residue" evidence="1">
    <location>
        <position position="352"/>
    </location>
</feature>
<evidence type="ECO:0000313" key="1">
    <source>
        <dbReference type="EMBL" id="KAL0147799.1"/>
    </source>
</evidence>
<comment type="caution">
    <text evidence="1">The sequence shown here is derived from an EMBL/GenBank/DDBJ whole genome shotgun (WGS) entry which is preliminary data.</text>
</comment>
<accession>A0ABD0MDH3</accession>
<organism evidence="1 2">
    <name type="scientific">Cirrhinus mrigala</name>
    <name type="common">Mrigala</name>
    <dbReference type="NCBI Taxonomy" id="683832"/>
    <lineage>
        <taxon>Eukaryota</taxon>
        <taxon>Metazoa</taxon>
        <taxon>Chordata</taxon>
        <taxon>Craniata</taxon>
        <taxon>Vertebrata</taxon>
        <taxon>Euteleostomi</taxon>
        <taxon>Actinopterygii</taxon>
        <taxon>Neopterygii</taxon>
        <taxon>Teleostei</taxon>
        <taxon>Ostariophysi</taxon>
        <taxon>Cypriniformes</taxon>
        <taxon>Cyprinidae</taxon>
        <taxon>Labeoninae</taxon>
        <taxon>Labeonini</taxon>
        <taxon>Cirrhinus</taxon>
    </lineage>
</organism>
<evidence type="ECO:0000313" key="2">
    <source>
        <dbReference type="Proteomes" id="UP001529510"/>
    </source>
</evidence>
<protein>
    <recommendedName>
        <fullName evidence="3">Peptidase A2 domain-containing protein</fullName>
    </recommendedName>
</protein>
<evidence type="ECO:0008006" key="3">
    <source>
        <dbReference type="Google" id="ProtNLM"/>
    </source>
</evidence>
<gene>
    <name evidence="1" type="ORF">M9458_056876</name>
</gene>
<name>A0ABD0MDH3_CIRMR</name>
<dbReference type="Proteomes" id="UP001529510">
    <property type="component" value="Unassembled WGS sequence"/>
</dbReference>
<keyword evidence="2" id="KW-1185">Reference proteome</keyword>
<dbReference type="AlphaFoldDB" id="A0ABD0MDH3"/>
<dbReference type="EMBL" id="JAMKFB020000722">
    <property type="protein sequence ID" value="KAL0147799.1"/>
    <property type="molecule type" value="Genomic_DNA"/>
</dbReference>
<dbReference type="InterPro" id="IPR001969">
    <property type="entry name" value="Aspartic_peptidase_AS"/>
</dbReference>